<evidence type="ECO:0000259" key="4">
    <source>
        <dbReference type="Pfam" id="PF00535"/>
    </source>
</evidence>
<reference evidence="5 6" key="1">
    <citation type="submission" date="2016-10" db="EMBL/GenBank/DDBJ databases">
        <authorList>
            <person name="de Groot N.N."/>
        </authorList>
    </citation>
    <scope>NUCLEOTIDE SEQUENCE [LARGE SCALE GENOMIC DNA]</scope>
    <source>
        <strain evidence="5 6">DSM 18180</strain>
    </source>
</reference>
<dbReference type="InterPro" id="IPR001173">
    <property type="entry name" value="Glyco_trans_2-like"/>
</dbReference>
<dbReference type="STRING" id="369401.SAMN05428642_103519"/>
<dbReference type="AlphaFoldDB" id="A0A1K2INJ9"/>
<dbReference type="Proteomes" id="UP000182544">
    <property type="component" value="Unassembled WGS sequence"/>
</dbReference>
<evidence type="ECO:0000313" key="6">
    <source>
        <dbReference type="Proteomes" id="UP000182544"/>
    </source>
</evidence>
<organism evidence="5 6">
    <name type="scientific">Flaviramulus basaltis</name>
    <dbReference type="NCBI Taxonomy" id="369401"/>
    <lineage>
        <taxon>Bacteria</taxon>
        <taxon>Pseudomonadati</taxon>
        <taxon>Bacteroidota</taxon>
        <taxon>Flavobacteriia</taxon>
        <taxon>Flavobacteriales</taxon>
        <taxon>Flavobacteriaceae</taxon>
        <taxon>Flaviramulus</taxon>
    </lineage>
</organism>
<evidence type="ECO:0000313" key="5">
    <source>
        <dbReference type="EMBL" id="SFZ94020.1"/>
    </source>
</evidence>
<keyword evidence="6" id="KW-1185">Reference proteome</keyword>
<evidence type="ECO:0000256" key="1">
    <source>
        <dbReference type="ARBA" id="ARBA00006739"/>
    </source>
</evidence>
<sequence length="276" mass="32534">MLLSIVIPTYHRNDLLKLCLEALSPISQTLDKRFYEVIVTDDGNNSNAKKMINNEFPWCTWVKGPQVGPASNRNHGAKCAKNEWIIFIDDDCVPDKNLLFNYKKAQEENPNIDVFEGCIKADRPQMRFDEESPVNLNGGNMWSCNFMISKKIFNKVGGFDENFPSPAMEDMDLRETLKDNGKEILFVDEAFVIHPWRESRNISFVKKHHSAYVYYSKKHKKIREEESVLKAFKIYYKNCLFIFKNMFKFKFKGIFKHFLNVNYSLFLNLRYFLLDR</sequence>
<dbReference type="SUPFAM" id="SSF53448">
    <property type="entry name" value="Nucleotide-diphospho-sugar transferases"/>
    <property type="match status" value="1"/>
</dbReference>
<dbReference type="PANTHER" id="PTHR43179:SF12">
    <property type="entry name" value="GALACTOFURANOSYLTRANSFERASE GLFT2"/>
    <property type="match status" value="1"/>
</dbReference>
<dbReference type="OrthoDB" id="9801954at2"/>
<proteinExistence type="inferred from homology"/>
<dbReference type="RefSeq" id="WP_072403116.1">
    <property type="nucleotide sequence ID" value="NZ_FPKV01000003.1"/>
</dbReference>
<gene>
    <name evidence="5" type="ORF">SAMN05428642_103519</name>
</gene>
<keyword evidence="2" id="KW-0328">Glycosyltransferase</keyword>
<name>A0A1K2INJ9_9FLAO</name>
<evidence type="ECO:0000256" key="3">
    <source>
        <dbReference type="ARBA" id="ARBA00022679"/>
    </source>
</evidence>
<dbReference type="PANTHER" id="PTHR43179">
    <property type="entry name" value="RHAMNOSYLTRANSFERASE WBBL"/>
    <property type="match status" value="1"/>
</dbReference>
<keyword evidence="3 5" id="KW-0808">Transferase</keyword>
<feature type="domain" description="Glycosyltransferase 2-like" evidence="4">
    <location>
        <begin position="4"/>
        <end position="124"/>
    </location>
</feature>
<dbReference type="InterPro" id="IPR029044">
    <property type="entry name" value="Nucleotide-diphossugar_trans"/>
</dbReference>
<protein>
    <submittedName>
        <fullName evidence="5">Glycosyltransferase, GT2 family</fullName>
    </submittedName>
</protein>
<accession>A0A1K2INJ9</accession>
<dbReference type="GO" id="GO:0016757">
    <property type="term" value="F:glycosyltransferase activity"/>
    <property type="evidence" value="ECO:0007669"/>
    <property type="project" value="UniProtKB-KW"/>
</dbReference>
<comment type="similarity">
    <text evidence="1">Belongs to the glycosyltransferase 2 family.</text>
</comment>
<evidence type="ECO:0000256" key="2">
    <source>
        <dbReference type="ARBA" id="ARBA00022676"/>
    </source>
</evidence>
<dbReference type="EMBL" id="FPKV01000003">
    <property type="protein sequence ID" value="SFZ94020.1"/>
    <property type="molecule type" value="Genomic_DNA"/>
</dbReference>
<dbReference type="Pfam" id="PF00535">
    <property type="entry name" value="Glycos_transf_2"/>
    <property type="match status" value="1"/>
</dbReference>
<dbReference type="Gene3D" id="3.90.550.10">
    <property type="entry name" value="Spore Coat Polysaccharide Biosynthesis Protein SpsA, Chain A"/>
    <property type="match status" value="1"/>
</dbReference>